<dbReference type="AlphaFoldDB" id="A0AA38VVC6"/>
<gene>
    <name evidence="13" type="ORF">NKR23_g1913</name>
</gene>
<keyword evidence="8" id="KW-1133">Transmembrane helix</keyword>
<dbReference type="SUPFAM" id="SSF69572">
    <property type="entry name" value="Activating enzymes of the ubiquitin-like proteins"/>
    <property type="match status" value="1"/>
</dbReference>
<dbReference type="CDD" id="cd00755">
    <property type="entry name" value="YgdL_like"/>
    <property type="match status" value="1"/>
</dbReference>
<evidence type="ECO:0000256" key="9">
    <source>
        <dbReference type="ARBA" id="ARBA00023128"/>
    </source>
</evidence>
<evidence type="ECO:0000313" key="13">
    <source>
        <dbReference type="EMBL" id="KAJ9155169.1"/>
    </source>
</evidence>
<comment type="subcellular location">
    <subcellularLocation>
        <location evidence="1">Mitochondrion outer membrane</location>
        <topology evidence="1">Multi-pass membrane protein</topology>
    </subcellularLocation>
</comment>
<dbReference type="InterPro" id="IPR035985">
    <property type="entry name" value="Ubiquitin-activating_enz"/>
</dbReference>
<name>A0AA38VVC6_9PEZI</name>
<dbReference type="Pfam" id="PF00899">
    <property type="entry name" value="ThiF"/>
    <property type="match status" value="1"/>
</dbReference>
<dbReference type="GO" id="GO:0005741">
    <property type="term" value="C:mitochondrial outer membrane"/>
    <property type="evidence" value="ECO:0007669"/>
    <property type="project" value="UniProtKB-SubCell"/>
</dbReference>
<dbReference type="FunFam" id="3.40.50.720:FF:000125">
    <property type="entry name" value="tRNA threonylcarbamoyladenosine dehydratase 2-like"/>
    <property type="match status" value="1"/>
</dbReference>
<evidence type="ECO:0000256" key="5">
    <source>
        <dbReference type="ARBA" id="ARBA00022741"/>
    </source>
</evidence>
<evidence type="ECO:0000256" key="6">
    <source>
        <dbReference type="ARBA" id="ARBA00022787"/>
    </source>
</evidence>
<comment type="function">
    <text evidence="11">Catalyzes the ATP-dependent dehydration of threonylcarbamoyladenosine at position 37 (t(6)A37) to form cyclic t(6)A37 (ct(6)A37) in tRNAs that read codons beginning with adenine.</text>
</comment>
<keyword evidence="9" id="KW-0496">Mitochondrion</keyword>
<feature type="domain" description="THIF-type NAD/FAD binding fold" evidence="12">
    <location>
        <begin position="102"/>
        <end position="359"/>
    </location>
</feature>
<dbReference type="EMBL" id="JANBVO010000003">
    <property type="protein sequence ID" value="KAJ9155169.1"/>
    <property type="molecule type" value="Genomic_DNA"/>
</dbReference>
<evidence type="ECO:0000313" key="14">
    <source>
        <dbReference type="Proteomes" id="UP001174694"/>
    </source>
</evidence>
<keyword evidence="3 13" id="KW-0436">Ligase</keyword>
<evidence type="ECO:0000256" key="7">
    <source>
        <dbReference type="ARBA" id="ARBA00022840"/>
    </source>
</evidence>
<keyword evidence="14" id="KW-1185">Reference proteome</keyword>
<reference evidence="13" key="1">
    <citation type="submission" date="2022-07" db="EMBL/GenBank/DDBJ databases">
        <title>Fungi with potential for degradation of polypropylene.</title>
        <authorList>
            <person name="Gostincar C."/>
        </authorList>
    </citation>
    <scope>NUCLEOTIDE SEQUENCE</scope>
    <source>
        <strain evidence="13">EXF-13308</strain>
    </source>
</reference>
<evidence type="ECO:0000256" key="11">
    <source>
        <dbReference type="ARBA" id="ARBA00060084"/>
    </source>
</evidence>
<evidence type="ECO:0000256" key="8">
    <source>
        <dbReference type="ARBA" id="ARBA00022989"/>
    </source>
</evidence>
<accession>A0AA38VVC6</accession>
<dbReference type="Gene3D" id="3.40.50.720">
    <property type="entry name" value="NAD(P)-binding Rossmann-like Domain"/>
    <property type="match status" value="1"/>
</dbReference>
<keyword evidence="4" id="KW-0812">Transmembrane</keyword>
<evidence type="ECO:0000256" key="10">
    <source>
        <dbReference type="ARBA" id="ARBA00023136"/>
    </source>
</evidence>
<evidence type="ECO:0000256" key="2">
    <source>
        <dbReference type="ARBA" id="ARBA00009919"/>
    </source>
</evidence>
<keyword evidence="6" id="KW-1000">Mitochondrion outer membrane</keyword>
<dbReference type="GO" id="GO:0061503">
    <property type="term" value="F:tRNA threonylcarbamoyladenosine dehydratase"/>
    <property type="evidence" value="ECO:0007669"/>
    <property type="project" value="TreeGrafter"/>
</dbReference>
<dbReference type="InterPro" id="IPR045886">
    <property type="entry name" value="ThiF/MoeB/HesA"/>
</dbReference>
<dbReference type="PANTHER" id="PTHR43267:SF2">
    <property type="entry name" value="TRNA THREONYLCARBAMOYLADENOSINE DEHYDRATASE 1-RELATED"/>
    <property type="match status" value="1"/>
</dbReference>
<keyword evidence="5" id="KW-0547">Nucleotide-binding</keyword>
<dbReference type="GO" id="GO:0061504">
    <property type="term" value="P:cyclic threonylcarbamoyladenosine biosynthetic process"/>
    <property type="evidence" value="ECO:0007669"/>
    <property type="project" value="TreeGrafter"/>
</dbReference>
<evidence type="ECO:0000256" key="1">
    <source>
        <dbReference type="ARBA" id="ARBA00004374"/>
    </source>
</evidence>
<dbReference type="GO" id="GO:0005524">
    <property type="term" value="F:ATP binding"/>
    <property type="evidence" value="ECO:0007669"/>
    <property type="project" value="UniProtKB-KW"/>
</dbReference>
<comment type="similarity">
    <text evidence="2">Belongs to the HesA/MoeB/ThiF family.</text>
</comment>
<protein>
    <submittedName>
        <fullName evidence="13">Ubiquitin-protein ligase molybdopterin-converting factor</fullName>
    </submittedName>
</protein>
<evidence type="ECO:0000259" key="12">
    <source>
        <dbReference type="Pfam" id="PF00899"/>
    </source>
</evidence>
<evidence type="ECO:0000256" key="4">
    <source>
        <dbReference type="ARBA" id="ARBA00022692"/>
    </source>
</evidence>
<comment type="caution">
    <text evidence="13">The sequence shown here is derived from an EMBL/GenBank/DDBJ whole genome shotgun (WGS) entry which is preliminary data.</text>
</comment>
<organism evidence="13 14">
    <name type="scientific">Pleurostoma richardsiae</name>
    <dbReference type="NCBI Taxonomy" id="41990"/>
    <lineage>
        <taxon>Eukaryota</taxon>
        <taxon>Fungi</taxon>
        <taxon>Dikarya</taxon>
        <taxon>Ascomycota</taxon>
        <taxon>Pezizomycotina</taxon>
        <taxon>Sordariomycetes</taxon>
        <taxon>Sordariomycetidae</taxon>
        <taxon>Calosphaeriales</taxon>
        <taxon>Pleurostomataceae</taxon>
        <taxon>Pleurostoma</taxon>
    </lineage>
</organism>
<dbReference type="Proteomes" id="UP001174694">
    <property type="component" value="Unassembled WGS sequence"/>
</dbReference>
<keyword evidence="10" id="KW-0472">Membrane</keyword>
<dbReference type="GO" id="GO:0008641">
    <property type="term" value="F:ubiquitin-like modifier activating enzyme activity"/>
    <property type="evidence" value="ECO:0007669"/>
    <property type="project" value="InterPro"/>
</dbReference>
<keyword evidence="7" id="KW-0067">ATP-binding</keyword>
<proteinExistence type="inferred from homology"/>
<evidence type="ECO:0000256" key="3">
    <source>
        <dbReference type="ARBA" id="ARBA00022598"/>
    </source>
</evidence>
<dbReference type="InterPro" id="IPR000594">
    <property type="entry name" value="ThiF_NAD_FAD-bd"/>
</dbReference>
<dbReference type="PANTHER" id="PTHR43267">
    <property type="entry name" value="TRNA THREONYLCARBAMOYLADENOSINE DEHYDRATASE"/>
    <property type="match status" value="1"/>
</dbReference>
<sequence>MSSFLSRATDNSRLQLAATALVSGAVVAAGILGYQRLAQEERISRLKSSIPSLEEEGDNAQPITSLGTVPAPDKEDIRNEALARRAQAGDFDDELILEQLARNRVFLTPEGLERLRASFVVVVGCGGVGSHCAAALARSGVSRLRLVDFDQVTLSSLNRHAVATLADVGIPKVQCLQRRLIAIAPWVHFDLRLEKFDAESAPALLGTWTAKGGQRPDFVVDAIDNIDTKVALLKYCYDNKIPVISAMGAGCKSDPTKIVVGDIGSTTDDPLSRATRRRLKLLGVTNGIPAVFSTEKTGEGKAELLPLPDEEFHKGSVGDLGVLPDFRVRILPVLGTMPAVFGYTAANHIILSITGYPLDYVPTKGRDKMFEGILASLQGVEEKLVRMTSEDPSVDEAIGLKIPVTLSDISFVVEEIFRGRSAITGLPTRLTLTRWRKPEGRTIIRIGEGKDQQRSSNVKLSDLVCLTKDEAKVHEREVLKGGRRPEELYDSEVLERVEARLKECAKWEKYR</sequence>